<dbReference type="Proteomes" id="UP001142592">
    <property type="component" value="Unassembled WGS sequence"/>
</dbReference>
<gene>
    <name evidence="1" type="ORF">OQZ29_17440</name>
</gene>
<name>A0A9X3IA64_9SPHI</name>
<dbReference type="AlphaFoldDB" id="A0A9X3IA64"/>
<sequence length="360" mass="40043">MEQSAFIQWVAKYLPGVTVRITKKLNDTTNPLPYLHRTLLKPQFSVSGKWETLSQENILVSADYVAMDSDDPLKMRDSMGKAGGDIAKMSMKLWLNETQLTALDTLIASGGTDAQIVAELFKDTQKVLGGGYELNEASFLEGFSTGIVMVTDDENVGQGIRLNYGYLDSHKFGVAKALTDPTYKFWDDVKKIVQKSKDDGSVIQVAYTDSATIDAISNLTQTKELYAFGQNFVGGNIPAPDIDQLNALAKKRGGFTFVAIDRTIRKEKNAKRTPVKPWKPGTIIYTTAGQVGLMVYAKLAEQNHPVEGVTYQLVDQYYLISKYRHNEPQVSEFTKMQARVVPVINNVEDIYLQDTTIIQA</sequence>
<proteinExistence type="predicted"/>
<protein>
    <recommendedName>
        <fullName evidence="3">Phage capsid protein</fullName>
    </recommendedName>
</protein>
<dbReference type="RefSeq" id="WP_010602911.1">
    <property type="nucleotide sequence ID" value="NZ_JAPJUH010000005.1"/>
</dbReference>
<evidence type="ECO:0000313" key="1">
    <source>
        <dbReference type="EMBL" id="MCX3266546.1"/>
    </source>
</evidence>
<keyword evidence="2" id="KW-1185">Reference proteome</keyword>
<evidence type="ECO:0008006" key="3">
    <source>
        <dbReference type="Google" id="ProtNLM"/>
    </source>
</evidence>
<comment type="caution">
    <text evidence="1">The sequence shown here is derived from an EMBL/GenBank/DDBJ whole genome shotgun (WGS) entry which is preliminary data.</text>
</comment>
<accession>A0A9X3IA64</accession>
<organism evidence="1 2">
    <name type="scientific">Pedobacter agri</name>
    <dbReference type="NCBI Taxonomy" id="454586"/>
    <lineage>
        <taxon>Bacteria</taxon>
        <taxon>Pseudomonadati</taxon>
        <taxon>Bacteroidota</taxon>
        <taxon>Sphingobacteriia</taxon>
        <taxon>Sphingobacteriales</taxon>
        <taxon>Sphingobacteriaceae</taxon>
        <taxon>Pedobacter</taxon>
    </lineage>
</organism>
<evidence type="ECO:0000313" key="2">
    <source>
        <dbReference type="Proteomes" id="UP001142592"/>
    </source>
</evidence>
<reference evidence="1" key="1">
    <citation type="submission" date="2022-11" db="EMBL/GenBank/DDBJ databases">
        <authorList>
            <person name="Graham C."/>
            <person name="Newman J.D."/>
        </authorList>
    </citation>
    <scope>NUCLEOTIDE SEQUENCE</scope>
    <source>
        <strain evidence="1">DSM 19486</strain>
    </source>
</reference>
<dbReference type="EMBL" id="JAPJUH010000005">
    <property type="protein sequence ID" value="MCX3266546.1"/>
    <property type="molecule type" value="Genomic_DNA"/>
</dbReference>